<sequence length="588" mass="64029">MKSLLSLIPYLRRYQGALWAGLAWLAVTDALALVIPWMLKAGVDAIPAGRQGEIPIYAAVLGLAALVRGGTRIRSRQKYLHAARRIELDLRRDLLARLLGQQSAFFDRHRTGDLLSRFTNDLANVRMLAGFGVLTILNAALVYLFTLVLLLGLSPSLTLLALIPYPLMLLAVKYLSRHLLHHSTLVQEGVGQLSEAVEEAVSGQAVIRACGLQGVRTRQFDGLNEEYLRRNLVLARLRSLVLPVMTLVGPLGTLLVIYFGGGRVAAGSMSLGELVAFNAYLMQLTWPTLLLGWVLTLLQRAAASMERLGILLDLPAPAPAPVEAPPRQAPRVTLRGLDFAYAGSAVLRELQFELPAGSLVGIAGPTAAGKTTLLRLLAGLYPLPPGKLFIDDEDLAGLEPRGYRRRLAAVPQEGRLFSGSVRENLLYASPEAGEERLRQVSRQVCLEQEIAGFGQGYQTRVGEGGMTLSGGQRQRVCLGRALVRDGSLWLLDDPFSHLDAATAEAVWAQLRPQLAGRTVLLVSGRVSLLAQTDRILVLEAGRLVQQGTHEELLGQDGLYARLAERERLERELEGFTRETTEAARGAGR</sequence>
<gene>
    <name evidence="10" type="ORF">DESUT3_39220</name>
</gene>
<keyword evidence="4 10" id="KW-0067">ATP-binding</keyword>
<evidence type="ECO:0000256" key="5">
    <source>
        <dbReference type="ARBA" id="ARBA00022989"/>
    </source>
</evidence>
<evidence type="ECO:0000256" key="6">
    <source>
        <dbReference type="ARBA" id="ARBA00023136"/>
    </source>
</evidence>
<dbReference type="InterPro" id="IPR017871">
    <property type="entry name" value="ABC_transporter-like_CS"/>
</dbReference>
<dbReference type="PROSITE" id="PS00211">
    <property type="entry name" value="ABC_TRANSPORTER_1"/>
    <property type="match status" value="1"/>
</dbReference>
<dbReference type="PANTHER" id="PTHR43394:SF1">
    <property type="entry name" value="ATP-BINDING CASSETTE SUB-FAMILY B MEMBER 10, MITOCHONDRIAL"/>
    <property type="match status" value="1"/>
</dbReference>
<feature type="transmembrane region" description="Helical" evidence="7">
    <location>
        <begin position="240"/>
        <end position="260"/>
    </location>
</feature>
<dbReference type="EMBL" id="AP024355">
    <property type="protein sequence ID" value="BCR06853.1"/>
    <property type="molecule type" value="Genomic_DNA"/>
</dbReference>
<dbReference type="PROSITE" id="PS50929">
    <property type="entry name" value="ABC_TM1F"/>
    <property type="match status" value="1"/>
</dbReference>
<dbReference type="SUPFAM" id="SSF90123">
    <property type="entry name" value="ABC transporter transmembrane region"/>
    <property type="match status" value="1"/>
</dbReference>
<dbReference type="InterPro" id="IPR039421">
    <property type="entry name" value="Type_1_exporter"/>
</dbReference>
<protein>
    <submittedName>
        <fullName evidence="10">ABC transporter ATP-binding protein</fullName>
    </submittedName>
</protein>
<dbReference type="Pfam" id="PF00005">
    <property type="entry name" value="ABC_tran"/>
    <property type="match status" value="1"/>
</dbReference>
<name>A0ABM8HXV0_9BACT</name>
<evidence type="ECO:0000256" key="2">
    <source>
        <dbReference type="ARBA" id="ARBA00022692"/>
    </source>
</evidence>
<evidence type="ECO:0000313" key="10">
    <source>
        <dbReference type="EMBL" id="BCR06853.1"/>
    </source>
</evidence>
<dbReference type="InterPro" id="IPR027417">
    <property type="entry name" value="P-loop_NTPase"/>
</dbReference>
<evidence type="ECO:0000256" key="7">
    <source>
        <dbReference type="SAM" id="Phobius"/>
    </source>
</evidence>
<evidence type="ECO:0000313" key="11">
    <source>
        <dbReference type="Proteomes" id="UP001319827"/>
    </source>
</evidence>
<dbReference type="GO" id="GO:0005524">
    <property type="term" value="F:ATP binding"/>
    <property type="evidence" value="ECO:0007669"/>
    <property type="project" value="UniProtKB-KW"/>
</dbReference>
<evidence type="ECO:0000259" key="9">
    <source>
        <dbReference type="PROSITE" id="PS50929"/>
    </source>
</evidence>
<evidence type="ECO:0000256" key="3">
    <source>
        <dbReference type="ARBA" id="ARBA00022741"/>
    </source>
</evidence>
<organism evidence="10 11">
    <name type="scientific">Desulfuromonas versatilis</name>
    <dbReference type="NCBI Taxonomy" id="2802975"/>
    <lineage>
        <taxon>Bacteria</taxon>
        <taxon>Pseudomonadati</taxon>
        <taxon>Thermodesulfobacteriota</taxon>
        <taxon>Desulfuromonadia</taxon>
        <taxon>Desulfuromonadales</taxon>
        <taxon>Desulfuromonadaceae</taxon>
        <taxon>Desulfuromonas</taxon>
    </lineage>
</organism>
<keyword evidence="2 7" id="KW-0812">Transmembrane</keyword>
<dbReference type="InterPro" id="IPR036640">
    <property type="entry name" value="ABC1_TM_sf"/>
</dbReference>
<comment type="subcellular location">
    <subcellularLocation>
        <location evidence="1">Cell membrane</location>
        <topology evidence="1">Multi-pass membrane protein</topology>
    </subcellularLocation>
</comment>
<keyword evidence="3" id="KW-0547">Nucleotide-binding</keyword>
<dbReference type="InterPro" id="IPR003593">
    <property type="entry name" value="AAA+_ATPase"/>
</dbReference>
<feature type="domain" description="ABC transmembrane type-1" evidence="9">
    <location>
        <begin position="19"/>
        <end position="300"/>
    </location>
</feature>
<accession>A0ABM8HXV0</accession>
<reference evidence="10 11" key="1">
    <citation type="journal article" date="2016" name="C (Basel)">
        <title>Selective Growth of and Electricity Production by Marine Exoelectrogenic Bacteria in Self-Aggregated Hydrogel of Microbially Reduced Graphene Oxide.</title>
        <authorList>
            <person name="Yoshida N."/>
            <person name="Goto Y."/>
            <person name="Miyata Y."/>
        </authorList>
    </citation>
    <scope>NUCLEOTIDE SEQUENCE [LARGE SCALE GENOMIC DNA]</scope>
    <source>
        <strain evidence="10 11">NIT-T3</strain>
    </source>
</reference>
<feature type="transmembrane region" description="Helical" evidence="7">
    <location>
        <begin position="56"/>
        <end position="75"/>
    </location>
</feature>
<feature type="domain" description="ABC transporter" evidence="8">
    <location>
        <begin position="332"/>
        <end position="565"/>
    </location>
</feature>
<reference evidence="10 11" key="2">
    <citation type="journal article" date="2021" name="Int. J. Syst. Evol. Microbiol.">
        <title>Isolation and Polyphasic Characterization of Desulfuromonas versatilis sp. Nov., an Electrogenic Bacteria Capable of Versatile Metabolism Isolated from a Graphene Oxide-Reducing Enrichment Culture.</title>
        <authorList>
            <person name="Xie L."/>
            <person name="Yoshida N."/>
            <person name="Ishii S."/>
            <person name="Meng L."/>
        </authorList>
    </citation>
    <scope>NUCLEOTIDE SEQUENCE [LARGE SCALE GENOMIC DNA]</scope>
    <source>
        <strain evidence="10 11">NIT-T3</strain>
    </source>
</reference>
<feature type="transmembrane region" description="Helical" evidence="7">
    <location>
        <begin position="280"/>
        <end position="298"/>
    </location>
</feature>
<feature type="transmembrane region" description="Helical" evidence="7">
    <location>
        <begin position="157"/>
        <end position="175"/>
    </location>
</feature>
<feature type="transmembrane region" description="Helical" evidence="7">
    <location>
        <begin position="127"/>
        <end position="151"/>
    </location>
</feature>
<keyword evidence="6 7" id="KW-0472">Membrane</keyword>
<dbReference type="PROSITE" id="PS50893">
    <property type="entry name" value="ABC_TRANSPORTER_2"/>
    <property type="match status" value="1"/>
</dbReference>
<evidence type="ECO:0000256" key="4">
    <source>
        <dbReference type="ARBA" id="ARBA00022840"/>
    </source>
</evidence>
<dbReference type="InterPro" id="IPR011527">
    <property type="entry name" value="ABC1_TM_dom"/>
</dbReference>
<dbReference type="SUPFAM" id="SSF52540">
    <property type="entry name" value="P-loop containing nucleoside triphosphate hydrolases"/>
    <property type="match status" value="1"/>
</dbReference>
<keyword evidence="5 7" id="KW-1133">Transmembrane helix</keyword>
<dbReference type="Pfam" id="PF00664">
    <property type="entry name" value="ABC_membrane"/>
    <property type="match status" value="1"/>
</dbReference>
<evidence type="ECO:0000259" key="8">
    <source>
        <dbReference type="PROSITE" id="PS50893"/>
    </source>
</evidence>
<proteinExistence type="predicted"/>
<dbReference type="RefSeq" id="WP_221250229.1">
    <property type="nucleotide sequence ID" value="NZ_AP024355.1"/>
</dbReference>
<dbReference type="PANTHER" id="PTHR43394">
    <property type="entry name" value="ATP-DEPENDENT PERMEASE MDL1, MITOCHONDRIAL"/>
    <property type="match status" value="1"/>
</dbReference>
<keyword evidence="11" id="KW-1185">Reference proteome</keyword>
<dbReference type="CDD" id="cd18541">
    <property type="entry name" value="ABC_6TM_TmrB_like"/>
    <property type="match status" value="1"/>
</dbReference>
<evidence type="ECO:0000256" key="1">
    <source>
        <dbReference type="ARBA" id="ARBA00004651"/>
    </source>
</evidence>
<dbReference type="Gene3D" id="3.40.50.300">
    <property type="entry name" value="P-loop containing nucleotide triphosphate hydrolases"/>
    <property type="match status" value="1"/>
</dbReference>
<dbReference type="SMART" id="SM00382">
    <property type="entry name" value="AAA"/>
    <property type="match status" value="1"/>
</dbReference>
<dbReference type="Gene3D" id="1.20.1560.10">
    <property type="entry name" value="ABC transporter type 1, transmembrane domain"/>
    <property type="match status" value="1"/>
</dbReference>
<dbReference type="InterPro" id="IPR003439">
    <property type="entry name" value="ABC_transporter-like_ATP-bd"/>
</dbReference>
<dbReference type="Proteomes" id="UP001319827">
    <property type="component" value="Chromosome"/>
</dbReference>